<dbReference type="InterPro" id="IPR010994">
    <property type="entry name" value="RuvA_2-like"/>
</dbReference>
<dbReference type="SUPFAM" id="SSF47781">
    <property type="entry name" value="RuvA domain 2-like"/>
    <property type="match status" value="1"/>
</dbReference>
<dbReference type="SUPFAM" id="SSF102405">
    <property type="entry name" value="MCP/YpsA-like"/>
    <property type="match status" value="1"/>
</dbReference>
<evidence type="ECO:0000259" key="3">
    <source>
        <dbReference type="Pfam" id="PF17782"/>
    </source>
</evidence>
<dbReference type="InterPro" id="IPR041614">
    <property type="entry name" value="DprA_WH"/>
</dbReference>
<evidence type="ECO:0000313" key="5">
    <source>
        <dbReference type="Proteomes" id="UP000176609"/>
    </source>
</evidence>
<reference evidence="4 5" key="1">
    <citation type="journal article" date="2016" name="Nat. Commun.">
        <title>Thousands of microbial genomes shed light on interconnected biogeochemical processes in an aquifer system.</title>
        <authorList>
            <person name="Anantharaman K."/>
            <person name="Brown C.T."/>
            <person name="Hug L.A."/>
            <person name="Sharon I."/>
            <person name="Castelle C.J."/>
            <person name="Probst A.J."/>
            <person name="Thomas B.C."/>
            <person name="Singh A."/>
            <person name="Wilkins M.J."/>
            <person name="Karaoz U."/>
            <person name="Brodie E.L."/>
            <person name="Williams K.H."/>
            <person name="Hubbard S.S."/>
            <person name="Banfield J.F."/>
        </authorList>
    </citation>
    <scope>NUCLEOTIDE SEQUENCE [LARGE SCALE GENOMIC DNA]</scope>
</reference>
<comment type="similarity">
    <text evidence="1">Belongs to the DprA/Smf family.</text>
</comment>
<dbReference type="PANTHER" id="PTHR43022:SF1">
    <property type="entry name" value="PROTEIN SMF"/>
    <property type="match status" value="1"/>
</dbReference>
<dbReference type="Gene3D" id="3.40.50.450">
    <property type="match status" value="1"/>
</dbReference>
<evidence type="ECO:0000256" key="1">
    <source>
        <dbReference type="ARBA" id="ARBA00006525"/>
    </source>
</evidence>
<dbReference type="InterPro" id="IPR057666">
    <property type="entry name" value="DrpA_SLOG"/>
</dbReference>
<protein>
    <submittedName>
        <fullName evidence="4">DNA protecting protein DprA</fullName>
    </submittedName>
</protein>
<dbReference type="InterPro" id="IPR003488">
    <property type="entry name" value="DprA"/>
</dbReference>
<dbReference type="GO" id="GO:0009294">
    <property type="term" value="P:DNA-mediated transformation"/>
    <property type="evidence" value="ECO:0007669"/>
    <property type="project" value="InterPro"/>
</dbReference>
<name>A0A1F6AQX2_9BACT</name>
<dbReference type="NCBIfam" id="TIGR00732">
    <property type="entry name" value="dprA"/>
    <property type="match status" value="1"/>
</dbReference>
<evidence type="ECO:0000313" key="4">
    <source>
        <dbReference type="EMBL" id="OGG27090.1"/>
    </source>
</evidence>
<dbReference type="AlphaFoldDB" id="A0A1F6AQX2"/>
<dbReference type="Pfam" id="PF02481">
    <property type="entry name" value="DNA_processg_A"/>
    <property type="match status" value="1"/>
</dbReference>
<comment type="caution">
    <text evidence="4">The sequence shown here is derived from an EMBL/GenBank/DDBJ whole genome shotgun (WGS) entry which is preliminary data.</text>
</comment>
<evidence type="ECO:0000259" key="2">
    <source>
        <dbReference type="Pfam" id="PF02481"/>
    </source>
</evidence>
<organism evidence="4 5">
    <name type="scientific">Candidatus Gottesmanbacteria bacterium RIFCSPLOWO2_01_FULL_39_12b</name>
    <dbReference type="NCBI Taxonomy" id="1798388"/>
    <lineage>
        <taxon>Bacteria</taxon>
        <taxon>Candidatus Gottesmaniibacteriota</taxon>
    </lineage>
</organism>
<dbReference type="Pfam" id="PF17782">
    <property type="entry name" value="WHD_DprA"/>
    <property type="match status" value="1"/>
</dbReference>
<accession>A0A1F6AQX2</accession>
<dbReference type="InterPro" id="IPR036388">
    <property type="entry name" value="WH-like_DNA-bd_sf"/>
</dbReference>
<feature type="domain" description="Smf/DprA SLOG" evidence="2">
    <location>
        <begin position="80"/>
        <end position="292"/>
    </location>
</feature>
<proteinExistence type="inferred from homology"/>
<dbReference type="Gene3D" id="1.10.10.10">
    <property type="entry name" value="Winged helix-like DNA-binding domain superfamily/Winged helix DNA-binding domain"/>
    <property type="match status" value="1"/>
</dbReference>
<dbReference type="EMBL" id="MFJR01000007">
    <property type="protein sequence ID" value="OGG27090.1"/>
    <property type="molecule type" value="Genomic_DNA"/>
</dbReference>
<dbReference type="PANTHER" id="PTHR43022">
    <property type="entry name" value="PROTEIN SMF"/>
    <property type="match status" value="1"/>
</dbReference>
<gene>
    <name evidence="4" type="ORF">A2960_03035</name>
</gene>
<feature type="domain" description="DprA winged helix" evidence="3">
    <location>
        <begin position="313"/>
        <end position="365"/>
    </location>
</feature>
<sequence>MIDEEKKYWLGFSAFPGIGPLRFKLLHQYFGDAQKAWEASEKELVKIGLGEMLTGKFVAFRQDFSFEKYQKRLLEKEIAVITLLDKEYPDILKEIPAAPFLLYTRGNLDTFKGSTFKRVAVVGTRRITNYGREITRKITEGLVDFGITVVSGMAYGVDTVAHETAVELGGKTIAVLGCGVDIIHPISNSKLYWQIIKKAGLVISEYPLGQYATRGLFPARNRIISGLSQGVVVTEGASDSGALITASYAAEQGREVFAVPGPITSEMSGATNKLLKSGAKLVTEAKDILEELKIKNIPINKYPSTQMNEKMQKLSNEERKIIELLQKENLHFDEIARQTKMETGKLGSLLTMMEMKKYIKNLGGGNYGIA</sequence>
<dbReference type="Proteomes" id="UP000176609">
    <property type="component" value="Unassembled WGS sequence"/>
</dbReference>